<dbReference type="Gene3D" id="2.60.120.10">
    <property type="entry name" value="Jelly Rolls"/>
    <property type="match status" value="1"/>
</dbReference>
<organism evidence="3 4">
    <name type="scientific">Sphingobacterium kyonggiense</name>
    <dbReference type="NCBI Taxonomy" id="714075"/>
    <lineage>
        <taxon>Bacteria</taxon>
        <taxon>Pseudomonadati</taxon>
        <taxon>Bacteroidota</taxon>
        <taxon>Sphingobacteriia</taxon>
        <taxon>Sphingobacteriales</taxon>
        <taxon>Sphingobacteriaceae</taxon>
        <taxon>Sphingobacterium</taxon>
    </lineage>
</organism>
<dbReference type="InterPro" id="IPR011051">
    <property type="entry name" value="RmlC_Cupin_sf"/>
</dbReference>
<dbReference type="InterPro" id="IPR051610">
    <property type="entry name" value="GPI/OXD"/>
</dbReference>
<feature type="domain" description="Cupin type-2" evidence="2">
    <location>
        <begin position="35"/>
        <end position="101"/>
    </location>
</feature>
<reference evidence="4" key="1">
    <citation type="journal article" date="2019" name="Int. J. Syst. Evol. Microbiol.">
        <title>The Global Catalogue of Microorganisms (GCM) 10K type strain sequencing project: providing services to taxonomists for standard genome sequencing and annotation.</title>
        <authorList>
            <consortium name="The Broad Institute Genomics Platform"/>
            <consortium name="The Broad Institute Genome Sequencing Center for Infectious Disease"/>
            <person name="Wu L."/>
            <person name="Ma J."/>
        </authorList>
    </citation>
    <scope>NUCLEOTIDE SEQUENCE [LARGE SCALE GENOMIC DNA]</scope>
    <source>
        <strain evidence="4">JCM 16704</strain>
    </source>
</reference>
<dbReference type="PANTHER" id="PTHR35848:SF9">
    <property type="entry name" value="SLL1358 PROTEIN"/>
    <property type="match status" value="1"/>
</dbReference>
<evidence type="ECO:0000256" key="1">
    <source>
        <dbReference type="ARBA" id="ARBA00022723"/>
    </source>
</evidence>
<accession>A0ABP7YX66</accession>
<comment type="caution">
    <text evidence="3">The sequence shown here is derived from an EMBL/GenBank/DDBJ whole genome shotgun (WGS) entry which is preliminary data.</text>
</comment>
<dbReference type="Pfam" id="PF07883">
    <property type="entry name" value="Cupin_2"/>
    <property type="match status" value="1"/>
</dbReference>
<dbReference type="RefSeq" id="WP_344674884.1">
    <property type="nucleotide sequence ID" value="NZ_BAAAZI010000010.1"/>
</dbReference>
<dbReference type="InterPro" id="IPR014710">
    <property type="entry name" value="RmlC-like_jellyroll"/>
</dbReference>
<proteinExistence type="predicted"/>
<protein>
    <submittedName>
        <fullName evidence="3">Cupin domain-containing protein</fullName>
    </submittedName>
</protein>
<dbReference type="Proteomes" id="UP001500101">
    <property type="component" value="Unassembled WGS sequence"/>
</dbReference>
<gene>
    <name evidence="3" type="ORF">GCM10022216_23150</name>
</gene>
<dbReference type="InterPro" id="IPR013096">
    <property type="entry name" value="Cupin_2"/>
</dbReference>
<keyword evidence="1" id="KW-0479">Metal-binding</keyword>
<keyword evidence="4" id="KW-1185">Reference proteome</keyword>
<name>A0ABP7YX66_9SPHI</name>
<evidence type="ECO:0000313" key="3">
    <source>
        <dbReference type="EMBL" id="GAA4142329.1"/>
    </source>
</evidence>
<evidence type="ECO:0000259" key="2">
    <source>
        <dbReference type="Pfam" id="PF07883"/>
    </source>
</evidence>
<dbReference type="EMBL" id="BAAAZI010000010">
    <property type="protein sequence ID" value="GAA4142329.1"/>
    <property type="molecule type" value="Genomic_DNA"/>
</dbReference>
<evidence type="ECO:0000313" key="4">
    <source>
        <dbReference type="Proteomes" id="UP001500101"/>
    </source>
</evidence>
<dbReference type="PANTHER" id="PTHR35848">
    <property type="entry name" value="OXALATE-BINDING PROTEIN"/>
    <property type="match status" value="1"/>
</dbReference>
<sequence>MSIIRKNLVEHYTWGDQCDGWHLLKSMGLSVIEERMPAKTAERLHYHDKSEQFFYILKGEAIFEKEGKHYEVKAKQGFHVKPLEKHRISNLSNEDLEFIVISQPMAHGDRIDL</sequence>
<dbReference type="SUPFAM" id="SSF51182">
    <property type="entry name" value="RmlC-like cupins"/>
    <property type="match status" value="1"/>
</dbReference>